<dbReference type="RefSeq" id="WP_151104253.1">
    <property type="nucleotide sequence ID" value="NZ_RQWK01000003.1"/>
</dbReference>
<evidence type="ECO:0000313" key="2">
    <source>
        <dbReference type="Proteomes" id="UP000326244"/>
    </source>
</evidence>
<organism evidence="1 2">
    <name type="scientific">Haloarcula hispanica</name>
    <dbReference type="NCBI Taxonomy" id="51589"/>
    <lineage>
        <taxon>Archaea</taxon>
        <taxon>Methanobacteriati</taxon>
        <taxon>Methanobacteriota</taxon>
        <taxon>Stenosarchaea group</taxon>
        <taxon>Halobacteria</taxon>
        <taxon>Halobacteriales</taxon>
        <taxon>Haloarculaceae</taxon>
        <taxon>Haloarcula</taxon>
    </lineage>
</organism>
<proteinExistence type="predicted"/>
<gene>
    <name evidence="1" type="ORF">EGO51_18530</name>
</gene>
<dbReference type="EMBL" id="RQWK01000003">
    <property type="protein sequence ID" value="KAA9404701.1"/>
    <property type="molecule type" value="Genomic_DNA"/>
</dbReference>
<evidence type="ECO:0000313" key="1">
    <source>
        <dbReference type="EMBL" id="KAA9404701.1"/>
    </source>
</evidence>
<dbReference type="Pfam" id="PF25858">
    <property type="entry name" value="DUF7958"/>
    <property type="match status" value="1"/>
</dbReference>
<sequence>MQQVRVRAEYAAHAHFEDEEIIENPAWLPAEMERAMEVIRTLPTETFAEHFREYYDAVRDHTGERIDDDVQSVDRVRKHIYISADNEFVDSSETSIQYTDTSGETRVTVESATDPPSADRFVVTLPPLTIERDDFEFPESFQALVVSNLMCQIRDIYLNMGEEPPTEYQVEGIGKTTTLHDGLVSRPDG</sequence>
<protein>
    <submittedName>
        <fullName evidence="1">Uncharacterized protein</fullName>
    </submittedName>
</protein>
<dbReference type="Proteomes" id="UP000326244">
    <property type="component" value="Unassembled WGS sequence"/>
</dbReference>
<dbReference type="InterPro" id="IPR058264">
    <property type="entry name" value="DUF7958"/>
</dbReference>
<reference evidence="1 2" key="1">
    <citation type="submission" date="2018-11" db="EMBL/GenBank/DDBJ databases">
        <title>Genomic analysis of Haloarcula hispanica CBA1121.</title>
        <authorList>
            <person name="Kim Y.B."/>
            <person name="Roh S.W."/>
        </authorList>
    </citation>
    <scope>NUCLEOTIDE SEQUENCE [LARGE SCALE GENOMIC DNA]</scope>
    <source>
        <strain evidence="1 2">CBA1121</strain>
    </source>
</reference>
<dbReference type="AlphaFoldDB" id="A0A5J5LCF1"/>
<name>A0A5J5LCF1_HALHI</name>
<accession>A0A5J5LCF1</accession>
<comment type="caution">
    <text evidence="1">The sequence shown here is derived from an EMBL/GenBank/DDBJ whole genome shotgun (WGS) entry which is preliminary data.</text>
</comment>